<evidence type="ECO:0000256" key="1">
    <source>
        <dbReference type="ARBA" id="ARBA00007228"/>
    </source>
</evidence>
<comment type="similarity">
    <text evidence="1">Belongs to the class IV-like SAM-binding methyltransferase superfamily. RNA methyltransferase TrmH family.</text>
</comment>
<evidence type="ECO:0000256" key="3">
    <source>
        <dbReference type="ARBA" id="ARBA00022679"/>
    </source>
</evidence>
<dbReference type="RefSeq" id="WP_306977310.1">
    <property type="nucleotide sequence ID" value="NZ_JAUSTQ010000009.1"/>
</dbReference>
<sequence length="250" mass="28353">MIESKQNHRVKRWKKLHKRKYRDQEGQALVEGWHSVEEVLKSDWHVNELIIKESIELPQIWKTYEHVVVTEDVFSELSQTETNQGIIAVVEQPQEQSIPTAPRKILCLDGIQDPGNLGTIIRSGLAFEIDLIVLGEGTVDVFNHKVIRATQGALFHMPVIRDEILNWIDYSKQHQIPVYATALDQQALPLHDVKGGNSYTVIMGNEGNGVRPELIQQADYSLYIPIASQSESLNVAIASSIVLYHFQQLT</sequence>
<dbReference type="SUPFAM" id="SSF55315">
    <property type="entry name" value="L30e-like"/>
    <property type="match status" value="1"/>
</dbReference>
<dbReference type="InterPro" id="IPR013123">
    <property type="entry name" value="SpoU_subst-bd"/>
</dbReference>
<dbReference type="SUPFAM" id="SSF75217">
    <property type="entry name" value="alpha/beta knot"/>
    <property type="match status" value="1"/>
</dbReference>
<dbReference type="Pfam" id="PF00588">
    <property type="entry name" value="SpoU_methylase"/>
    <property type="match status" value="1"/>
</dbReference>
<dbReference type="GO" id="GO:0032259">
    <property type="term" value="P:methylation"/>
    <property type="evidence" value="ECO:0007669"/>
    <property type="project" value="UniProtKB-KW"/>
</dbReference>
<dbReference type="Gene3D" id="3.30.1330.30">
    <property type="match status" value="1"/>
</dbReference>
<evidence type="ECO:0000256" key="2">
    <source>
        <dbReference type="ARBA" id="ARBA00022603"/>
    </source>
</evidence>
<dbReference type="CDD" id="cd18095">
    <property type="entry name" value="SpoU-like_rRNA-MTase"/>
    <property type="match status" value="1"/>
</dbReference>
<dbReference type="EMBL" id="JAUSTQ010000009">
    <property type="protein sequence ID" value="MDQ0160222.1"/>
    <property type="molecule type" value="Genomic_DNA"/>
</dbReference>
<dbReference type="InterPro" id="IPR051259">
    <property type="entry name" value="rRNA_Methyltransferase"/>
</dbReference>
<keyword evidence="3" id="KW-0808">Transferase</keyword>
<dbReference type="InterPro" id="IPR001537">
    <property type="entry name" value="SpoU_MeTrfase"/>
</dbReference>
<dbReference type="InterPro" id="IPR029026">
    <property type="entry name" value="tRNA_m1G_MTases_N"/>
</dbReference>
<dbReference type="Gene3D" id="3.40.1280.10">
    <property type="match status" value="1"/>
</dbReference>
<organism evidence="5 6">
    <name type="scientific">Alkalibacillus salilacus</name>
    <dbReference type="NCBI Taxonomy" id="284582"/>
    <lineage>
        <taxon>Bacteria</taxon>
        <taxon>Bacillati</taxon>
        <taxon>Bacillota</taxon>
        <taxon>Bacilli</taxon>
        <taxon>Bacillales</taxon>
        <taxon>Bacillaceae</taxon>
        <taxon>Alkalibacillus</taxon>
    </lineage>
</organism>
<gene>
    <name evidence="5" type="ORF">J2S77_002224</name>
</gene>
<dbReference type="PANTHER" id="PTHR43191:SF2">
    <property type="entry name" value="RRNA METHYLTRANSFERASE 3, MITOCHONDRIAL"/>
    <property type="match status" value="1"/>
</dbReference>
<protein>
    <submittedName>
        <fullName evidence="5">TrmH family RNA methyltransferase</fullName>
    </submittedName>
</protein>
<dbReference type="InterPro" id="IPR053888">
    <property type="entry name" value="MRM3-like_sub_bind"/>
</dbReference>
<dbReference type="InterPro" id="IPR029064">
    <property type="entry name" value="Ribosomal_eL30-like_sf"/>
</dbReference>
<keyword evidence="2 5" id="KW-0489">Methyltransferase</keyword>
<feature type="domain" description="RNA 2-O ribose methyltransferase substrate binding" evidence="4">
    <location>
        <begin position="29"/>
        <end position="96"/>
    </location>
</feature>
<reference evidence="5 6" key="1">
    <citation type="submission" date="2023-07" db="EMBL/GenBank/DDBJ databases">
        <title>Genomic Encyclopedia of Type Strains, Phase IV (KMG-IV): sequencing the most valuable type-strain genomes for metagenomic binning, comparative biology and taxonomic classification.</title>
        <authorList>
            <person name="Goeker M."/>
        </authorList>
    </citation>
    <scope>NUCLEOTIDE SEQUENCE [LARGE SCALE GENOMIC DNA]</scope>
    <source>
        <strain evidence="5 6">DSM 16460</strain>
    </source>
</reference>
<dbReference type="PANTHER" id="PTHR43191">
    <property type="entry name" value="RRNA METHYLTRANSFERASE 3"/>
    <property type="match status" value="1"/>
</dbReference>
<evidence type="ECO:0000313" key="6">
    <source>
        <dbReference type="Proteomes" id="UP001224359"/>
    </source>
</evidence>
<dbReference type="GO" id="GO:0008168">
    <property type="term" value="F:methyltransferase activity"/>
    <property type="evidence" value="ECO:0007669"/>
    <property type="project" value="UniProtKB-KW"/>
</dbReference>
<dbReference type="Proteomes" id="UP001224359">
    <property type="component" value="Unassembled WGS sequence"/>
</dbReference>
<dbReference type="SMART" id="SM00967">
    <property type="entry name" value="SpoU_sub_bind"/>
    <property type="match status" value="1"/>
</dbReference>
<keyword evidence="6" id="KW-1185">Reference proteome</keyword>
<evidence type="ECO:0000313" key="5">
    <source>
        <dbReference type="EMBL" id="MDQ0160222.1"/>
    </source>
</evidence>
<name>A0ABT9VGZ1_9BACI</name>
<evidence type="ECO:0000259" key="4">
    <source>
        <dbReference type="SMART" id="SM00967"/>
    </source>
</evidence>
<comment type="caution">
    <text evidence="5">The sequence shown here is derived from an EMBL/GenBank/DDBJ whole genome shotgun (WGS) entry which is preliminary data.</text>
</comment>
<dbReference type="Pfam" id="PF22435">
    <property type="entry name" value="MRM3-like_sub_bind"/>
    <property type="match status" value="1"/>
</dbReference>
<accession>A0ABT9VGZ1</accession>
<proteinExistence type="inferred from homology"/>
<dbReference type="InterPro" id="IPR029028">
    <property type="entry name" value="Alpha/beta_knot_MTases"/>
</dbReference>